<evidence type="ECO:0000313" key="3">
    <source>
        <dbReference type="EMBL" id="OHV46173.1"/>
    </source>
</evidence>
<feature type="compositionally biased region" description="Basic and acidic residues" evidence="1">
    <location>
        <begin position="179"/>
        <end position="190"/>
    </location>
</feature>
<sequence>MKWRRSEPVLITSAAESRPEEIRRREQRYIATMLFRVVCFVLAVVALDGWLRIVAVGLAIILPWVAVVVANGGPPRSDRRQAGFAEKEPAQADPHALAAGHEVVDVDVADGDVHVETDSTARAPAGLPSGRAEPVGPAEPAGPQVIDSVVLASVTVEPGPGGPAPESGAAPVPAAADSDPARRDGEVTPA</sequence>
<accession>A0A1S1RHE6</accession>
<organism evidence="3 4">
    <name type="scientific">Parafrankia colletiae</name>
    <dbReference type="NCBI Taxonomy" id="573497"/>
    <lineage>
        <taxon>Bacteria</taxon>
        <taxon>Bacillati</taxon>
        <taxon>Actinomycetota</taxon>
        <taxon>Actinomycetes</taxon>
        <taxon>Frankiales</taxon>
        <taxon>Frankiaceae</taxon>
        <taxon>Parafrankia</taxon>
    </lineage>
</organism>
<proteinExistence type="predicted"/>
<evidence type="ECO:0000313" key="4">
    <source>
        <dbReference type="Proteomes" id="UP000179627"/>
    </source>
</evidence>
<feature type="compositionally biased region" description="Basic and acidic residues" evidence="1">
    <location>
        <begin position="76"/>
        <end position="90"/>
    </location>
</feature>
<keyword evidence="2" id="KW-0812">Transmembrane</keyword>
<keyword evidence="2" id="KW-1133">Transmembrane helix</keyword>
<dbReference type="Pfam" id="PF11298">
    <property type="entry name" value="DUF3099"/>
    <property type="match status" value="1"/>
</dbReference>
<dbReference type="InterPro" id="IPR021449">
    <property type="entry name" value="DUF3099"/>
</dbReference>
<evidence type="ECO:0000256" key="2">
    <source>
        <dbReference type="SAM" id="Phobius"/>
    </source>
</evidence>
<keyword evidence="4" id="KW-1185">Reference proteome</keyword>
<feature type="transmembrane region" description="Helical" evidence="2">
    <location>
        <begin position="29"/>
        <end position="47"/>
    </location>
</feature>
<dbReference type="AlphaFoldDB" id="A0A1S1RHE6"/>
<feature type="transmembrane region" description="Helical" evidence="2">
    <location>
        <begin position="53"/>
        <end position="70"/>
    </location>
</feature>
<feature type="compositionally biased region" description="Low complexity" evidence="1">
    <location>
        <begin position="132"/>
        <end position="143"/>
    </location>
</feature>
<evidence type="ECO:0008006" key="5">
    <source>
        <dbReference type="Google" id="ProtNLM"/>
    </source>
</evidence>
<dbReference type="EMBL" id="MBLM01000002">
    <property type="protein sequence ID" value="OHV46173.1"/>
    <property type="molecule type" value="Genomic_DNA"/>
</dbReference>
<reference evidence="4" key="1">
    <citation type="submission" date="2016-07" db="EMBL/GenBank/DDBJ databases">
        <title>Sequence Frankia sp. strain CcI1.17.</title>
        <authorList>
            <person name="Ghodhbane-Gtari F."/>
            <person name="Swanson E."/>
            <person name="Gueddou A."/>
            <person name="Morris K."/>
            <person name="Hezbri K."/>
            <person name="Ktari A."/>
            <person name="Nouioui I."/>
            <person name="Abebe-Akele F."/>
            <person name="Simpson S."/>
            <person name="Thomas K."/>
            <person name="Gtari M."/>
            <person name="Tisa L.S."/>
            <person name="Hurst S."/>
        </authorList>
    </citation>
    <scope>NUCLEOTIDE SEQUENCE [LARGE SCALE GENOMIC DNA]</scope>
    <source>
        <strain evidence="4">Cc1.17</strain>
    </source>
</reference>
<feature type="compositionally biased region" description="Low complexity" evidence="1">
    <location>
        <begin position="164"/>
        <end position="178"/>
    </location>
</feature>
<name>A0A1S1RHE6_9ACTN</name>
<dbReference type="RefSeq" id="WP_071081727.1">
    <property type="nucleotide sequence ID" value="NZ_MBLM01000002.1"/>
</dbReference>
<dbReference type="Proteomes" id="UP000179627">
    <property type="component" value="Unassembled WGS sequence"/>
</dbReference>
<feature type="region of interest" description="Disordered" evidence="1">
    <location>
        <begin position="76"/>
        <end position="97"/>
    </location>
</feature>
<gene>
    <name evidence="3" type="ORF">CC117_00450</name>
</gene>
<keyword evidence="2" id="KW-0472">Membrane</keyword>
<dbReference type="OrthoDB" id="4229919at2"/>
<feature type="region of interest" description="Disordered" evidence="1">
    <location>
        <begin position="118"/>
        <end position="190"/>
    </location>
</feature>
<comment type="caution">
    <text evidence="3">The sequence shown here is derived from an EMBL/GenBank/DDBJ whole genome shotgun (WGS) entry which is preliminary data.</text>
</comment>
<protein>
    <recommendedName>
        <fullName evidence="5">DUF3099 domain-containing protein</fullName>
    </recommendedName>
</protein>
<evidence type="ECO:0000256" key="1">
    <source>
        <dbReference type="SAM" id="MobiDB-lite"/>
    </source>
</evidence>